<dbReference type="EMBL" id="HG994358">
    <property type="protein sequence ID" value="CAF2267653.1"/>
    <property type="molecule type" value="Genomic_DNA"/>
</dbReference>
<protein>
    <submittedName>
        <fullName evidence="2">(rape) hypothetical protein</fullName>
    </submittedName>
</protein>
<reference evidence="2" key="1">
    <citation type="submission" date="2021-01" db="EMBL/GenBank/DDBJ databases">
        <authorList>
            <consortium name="Genoscope - CEA"/>
            <person name="William W."/>
        </authorList>
    </citation>
    <scope>NUCLEOTIDE SEQUENCE</scope>
</reference>
<accession>A0A817AX13</accession>
<feature type="transmembrane region" description="Helical" evidence="1">
    <location>
        <begin position="83"/>
        <end position="103"/>
    </location>
</feature>
<dbReference type="InterPro" id="IPR045064">
    <property type="entry name" value="Reticulon-like"/>
</dbReference>
<dbReference type="Proteomes" id="UP001295469">
    <property type="component" value="Chromosome A04"/>
</dbReference>
<keyword evidence="1" id="KW-0812">Transmembrane</keyword>
<name>A0A817AX13_BRANA</name>
<gene>
    <name evidence="2" type="ORF">DARMORV10_A04P05680.1</name>
</gene>
<keyword evidence="1" id="KW-1133">Transmembrane helix</keyword>
<proteinExistence type="predicted"/>
<keyword evidence="1" id="KW-0472">Membrane</keyword>
<dbReference type="AlphaFoldDB" id="A0A817AX13"/>
<evidence type="ECO:0000313" key="2">
    <source>
        <dbReference type="EMBL" id="CAF2267653.1"/>
    </source>
</evidence>
<organism evidence="2">
    <name type="scientific">Brassica napus</name>
    <name type="common">Rape</name>
    <dbReference type="NCBI Taxonomy" id="3708"/>
    <lineage>
        <taxon>Eukaryota</taxon>
        <taxon>Viridiplantae</taxon>
        <taxon>Streptophyta</taxon>
        <taxon>Embryophyta</taxon>
        <taxon>Tracheophyta</taxon>
        <taxon>Spermatophyta</taxon>
        <taxon>Magnoliopsida</taxon>
        <taxon>eudicotyledons</taxon>
        <taxon>Gunneridae</taxon>
        <taxon>Pentapetalae</taxon>
        <taxon>rosids</taxon>
        <taxon>malvids</taxon>
        <taxon>Brassicales</taxon>
        <taxon>Brassicaceae</taxon>
        <taxon>Brassiceae</taxon>
        <taxon>Brassica</taxon>
    </lineage>
</organism>
<dbReference type="GO" id="GO:0009617">
    <property type="term" value="P:response to bacterium"/>
    <property type="evidence" value="ECO:0007669"/>
    <property type="project" value="InterPro"/>
</dbReference>
<dbReference type="PANTHER" id="PTHR10994:SF65">
    <property type="entry name" value="RETICULON-LIKE PROTEIN B12"/>
    <property type="match status" value="1"/>
</dbReference>
<dbReference type="PANTHER" id="PTHR10994">
    <property type="entry name" value="RETICULON"/>
    <property type="match status" value="1"/>
</dbReference>
<sequence>ADDGFNDDGDDPNFSFITSFTFSSCDSSGCFDLRAFVISSAHDDLFLIFRVKYKYLNRGLVHESLGGGNVSDVMLWRKKNMSVGIVTVTIGSWMVFETFSYTILTLQVFFSSCSLVSSSGPNLHLSSTVFHSFMIQYCLVPGHHRHHFRSFI</sequence>
<feature type="non-terminal residue" evidence="2">
    <location>
        <position position="1"/>
    </location>
</feature>
<evidence type="ECO:0000256" key="1">
    <source>
        <dbReference type="SAM" id="Phobius"/>
    </source>
</evidence>